<dbReference type="AlphaFoldDB" id="N1MMM8"/>
<dbReference type="OrthoDB" id="1551172at2"/>
<dbReference type="RefSeq" id="WP_006952045.1">
    <property type="nucleotide sequence ID" value="NZ_CAVK010000055.1"/>
</dbReference>
<comment type="caution">
    <text evidence="1">The sequence shown here is derived from an EMBL/GenBank/DDBJ whole genome shotgun (WGS) entry which is preliminary data.</text>
</comment>
<dbReference type="Proteomes" id="UP000013201">
    <property type="component" value="Unassembled WGS sequence"/>
</dbReference>
<dbReference type="EMBL" id="CAVK010000055">
    <property type="protein sequence ID" value="CCW16718.1"/>
    <property type="molecule type" value="Genomic_DNA"/>
</dbReference>
<gene>
    <name evidence="1" type="ORF">EBBID32_10560</name>
</gene>
<reference evidence="2" key="2">
    <citation type="submission" date="2013-04" db="EMBL/GenBank/DDBJ databases">
        <title>Bisphenol A degrading Sphingobium sp. strain BiD32.</title>
        <authorList>
            <person name="Nielsen J.L."/>
            <person name="Zhou N.A."/>
            <person name="Kjeldal H."/>
        </authorList>
    </citation>
    <scope>NUCLEOTIDE SEQUENCE [LARGE SCALE GENOMIC DNA]</scope>
    <source>
        <strain evidence="2">BiD32</strain>
    </source>
</reference>
<sequence>MSIDLPMNDPWADHPDHPVADWQAEVANSDTRLGYWAWVVARDEEAQTQASLLPHGTVLHRVAQPPPPIPTRAGEFFYPSPPSGPADAGPFSRLEMSYDHYRTIDL</sequence>
<accession>N1MMM8</accession>
<keyword evidence="2" id="KW-1185">Reference proteome</keyword>
<protein>
    <submittedName>
        <fullName evidence="1">Uncharacterized protein</fullName>
    </submittedName>
</protein>
<reference evidence="1 2" key="1">
    <citation type="submission" date="2013-03" db="EMBL/GenBank/DDBJ databases">
        <authorList>
            <person name="Le V."/>
        </authorList>
    </citation>
    <scope>NUCLEOTIDE SEQUENCE [LARGE SCALE GENOMIC DNA]</scope>
    <source>
        <strain evidence="1 2">BiD32</strain>
    </source>
</reference>
<organism evidence="1 2">
    <name type="scientific">Sphingobium indicum BiD32</name>
    <dbReference type="NCBI Taxonomy" id="1301087"/>
    <lineage>
        <taxon>Bacteria</taxon>
        <taxon>Pseudomonadati</taxon>
        <taxon>Pseudomonadota</taxon>
        <taxon>Alphaproteobacteria</taxon>
        <taxon>Sphingomonadales</taxon>
        <taxon>Sphingomonadaceae</taxon>
        <taxon>Sphingobium</taxon>
    </lineage>
</organism>
<name>N1MMM8_9SPHN</name>
<evidence type="ECO:0000313" key="1">
    <source>
        <dbReference type="EMBL" id="CCW16718.1"/>
    </source>
</evidence>
<evidence type="ECO:0000313" key="2">
    <source>
        <dbReference type="Proteomes" id="UP000013201"/>
    </source>
</evidence>
<proteinExistence type="predicted"/>